<dbReference type="EMBL" id="CP013236">
    <property type="protein sequence ID" value="AMP15208.1"/>
    <property type="molecule type" value="Genomic_DNA"/>
</dbReference>
<proteinExistence type="predicted"/>
<reference evidence="1 2" key="1">
    <citation type="submission" date="2015-11" db="EMBL/GenBank/DDBJ databases">
        <title>Exploring the genomic traits of fungus-feeding bacterial genus Collimonas.</title>
        <authorList>
            <person name="Song C."/>
            <person name="Schmidt R."/>
            <person name="de Jager V."/>
            <person name="Krzyzanowska D."/>
            <person name="Jongedijk E."/>
            <person name="Cankar K."/>
            <person name="Beekwilder J."/>
            <person name="van Veen A."/>
            <person name="de Boer W."/>
            <person name="van Veen J.A."/>
            <person name="Garbeva P."/>
        </authorList>
    </citation>
    <scope>NUCLEOTIDE SEQUENCE [LARGE SCALE GENOMIC DNA]</scope>
    <source>
        <strain evidence="1 2">Ter291</strain>
    </source>
</reference>
<evidence type="ECO:0000313" key="1">
    <source>
        <dbReference type="EMBL" id="AMP15208.1"/>
    </source>
</evidence>
<name>A0ABM5Z7Y3_9BURK</name>
<keyword evidence="2" id="KW-1185">Reference proteome</keyword>
<evidence type="ECO:0000313" key="2">
    <source>
        <dbReference type="Proteomes" id="UP000074914"/>
    </source>
</evidence>
<protein>
    <submittedName>
        <fullName evidence="1">Uncharacterized protein</fullName>
    </submittedName>
</protein>
<dbReference type="Proteomes" id="UP000074914">
    <property type="component" value="Chromosome"/>
</dbReference>
<organism evidence="1 2">
    <name type="scientific">Collimonas pratensis</name>
    <dbReference type="NCBI Taxonomy" id="279113"/>
    <lineage>
        <taxon>Bacteria</taxon>
        <taxon>Pseudomonadati</taxon>
        <taxon>Pseudomonadota</taxon>
        <taxon>Betaproteobacteria</taxon>
        <taxon>Burkholderiales</taxon>
        <taxon>Oxalobacteraceae</taxon>
        <taxon>Collimonas</taxon>
    </lineage>
</organism>
<sequence>MIEAALPQGATISRILFEQMRFYTRLEFSQPLIGCTCTMFHAPALESFLP</sequence>
<accession>A0ABM5Z7Y3</accession>
<gene>
    <name evidence="1" type="ORF">CPter291_2960</name>
</gene>